<dbReference type="AlphaFoldDB" id="A0A6J5JWU6"/>
<evidence type="ECO:0000256" key="3">
    <source>
        <dbReference type="ARBA" id="ARBA00022884"/>
    </source>
</evidence>
<proteinExistence type="inferred from homology"/>
<dbReference type="GO" id="GO:0031564">
    <property type="term" value="P:transcription antitermination"/>
    <property type="evidence" value="ECO:0007669"/>
    <property type="project" value="UniProtKB-KW"/>
</dbReference>
<evidence type="ECO:0000313" key="7">
    <source>
        <dbReference type="EMBL" id="CAB3976504.1"/>
    </source>
</evidence>
<evidence type="ECO:0000259" key="6">
    <source>
        <dbReference type="Pfam" id="PF01029"/>
    </source>
</evidence>
<dbReference type="Proteomes" id="UP000509549">
    <property type="component" value="Chromosome"/>
</dbReference>
<dbReference type="RefSeq" id="WP_176605029.1">
    <property type="nucleotide sequence ID" value="NZ_LR794158.1"/>
</dbReference>
<keyword evidence="4" id="KW-0805">Transcription regulation</keyword>
<keyword evidence="5" id="KW-0804">Transcription</keyword>
<evidence type="ECO:0000256" key="4">
    <source>
        <dbReference type="ARBA" id="ARBA00023015"/>
    </source>
</evidence>
<evidence type="ECO:0000256" key="5">
    <source>
        <dbReference type="ARBA" id="ARBA00023163"/>
    </source>
</evidence>
<comment type="similarity">
    <text evidence="1">Belongs to the NusB family.</text>
</comment>
<evidence type="ECO:0000313" key="8">
    <source>
        <dbReference type="Proteomes" id="UP000509549"/>
    </source>
</evidence>
<dbReference type="InterPro" id="IPR035926">
    <property type="entry name" value="NusB-like_sf"/>
</dbReference>
<dbReference type="PANTHER" id="PTHR11078:SF3">
    <property type="entry name" value="ANTITERMINATION NUSB DOMAIN-CONTAINING PROTEIN"/>
    <property type="match status" value="1"/>
</dbReference>
<dbReference type="Pfam" id="PF01029">
    <property type="entry name" value="NusB"/>
    <property type="match status" value="1"/>
</dbReference>
<name>A0A6J5JWU6_9GAMM</name>
<protein>
    <submittedName>
        <fullName evidence="7">Transcription antitermination protein NusB</fullName>
    </submittedName>
</protein>
<keyword evidence="8" id="KW-1185">Reference proteome</keyword>
<evidence type="ECO:0000256" key="2">
    <source>
        <dbReference type="ARBA" id="ARBA00022814"/>
    </source>
</evidence>
<dbReference type="Gene3D" id="1.10.940.10">
    <property type="entry name" value="NusB-like"/>
    <property type="match status" value="1"/>
</dbReference>
<keyword evidence="3" id="KW-0694">RNA-binding</keyword>
<dbReference type="SUPFAM" id="SSF48013">
    <property type="entry name" value="NusB-like"/>
    <property type="match status" value="1"/>
</dbReference>
<dbReference type="InterPro" id="IPR006027">
    <property type="entry name" value="NusB_RsmB_TIM44"/>
</dbReference>
<dbReference type="GO" id="GO:0003723">
    <property type="term" value="F:RNA binding"/>
    <property type="evidence" value="ECO:0007669"/>
    <property type="project" value="UniProtKB-KW"/>
</dbReference>
<feature type="domain" description="NusB/RsmB/TIM44" evidence="6">
    <location>
        <begin position="9"/>
        <end position="129"/>
    </location>
</feature>
<organism evidence="7 8">
    <name type="scientific">Candidatus Azoamicus ciliaticola</name>
    <dbReference type="NCBI Taxonomy" id="2652803"/>
    <lineage>
        <taxon>Bacteria</taxon>
        <taxon>Pseudomonadati</taxon>
        <taxon>Pseudomonadota</taxon>
        <taxon>Gammaproteobacteria</taxon>
        <taxon>Candidatus Azoamicaceae</taxon>
        <taxon>Candidatus Azoamicus</taxon>
    </lineage>
</organism>
<gene>
    <name evidence="7" type="primary">nusB</name>
    <name evidence="7" type="ORF">ESZ_00314</name>
</gene>
<keyword evidence="2" id="KW-0889">Transcription antitermination</keyword>
<evidence type="ECO:0000256" key="1">
    <source>
        <dbReference type="ARBA" id="ARBA00005952"/>
    </source>
</evidence>
<dbReference type="KEGG" id="acil:ESZ_00314"/>
<dbReference type="InterPro" id="IPR011605">
    <property type="entry name" value="NusB_fam"/>
</dbReference>
<sequence>MKKHIKKLHKSRKLLLQSLYGLTLNKENNTQDLIKIKNKNKINLKYLDNSIKTITKKNTILELIVKTYIKNYNIGLIEKLILKIATFEFFFNKKIPPKVIINESINLSKIFCNQKSHKMINKILDKIIKNK</sequence>
<dbReference type="GO" id="GO:0005829">
    <property type="term" value="C:cytosol"/>
    <property type="evidence" value="ECO:0007669"/>
    <property type="project" value="TreeGrafter"/>
</dbReference>
<reference evidence="7 8" key="1">
    <citation type="submission" date="2020-04" db="EMBL/GenBank/DDBJ databases">
        <authorList>
            <person name="Graf S J."/>
        </authorList>
    </citation>
    <scope>NUCLEOTIDE SEQUENCE [LARGE SCALE GENOMIC DNA]</scope>
    <source>
        <strain evidence="7">1</strain>
    </source>
</reference>
<accession>A0A6J5JWU6</accession>
<dbReference type="GO" id="GO:0006353">
    <property type="term" value="P:DNA-templated transcription termination"/>
    <property type="evidence" value="ECO:0007669"/>
    <property type="project" value="InterPro"/>
</dbReference>
<dbReference type="PANTHER" id="PTHR11078">
    <property type="entry name" value="N UTILIZATION SUBSTANCE PROTEIN B-RELATED"/>
    <property type="match status" value="1"/>
</dbReference>
<dbReference type="EMBL" id="LR794158">
    <property type="protein sequence ID" value="CAB3976504.1"/>
    <property type="molecule type" value="Genomic_DNA"/>
</dbReference>